<keyword evidence="15" id="KW-0812">Transmembrane</keyword>
<evidence type="ECO:0000256" key="12">
    <source>
        <dbReference type="ARBA" id="ARBA00023316"/>
    </source>
</evidence>
<dbReference type="InterPro" id="IPR013221">
    <property type="entry name" value="Mur_ligase_cen"/>
</dbReference>
<keyword evidence="4 14" id="KW-0963">Cytoplasm</keyword>
<dbReference type="GO" id="GO:0071555">
    <property type="term" value="P:cell wall organization"/>
    <property type="evidence" value="ECO:0007669"/>
    <property type="project" value="UniProtKB-KW"/>
</dbReference>
<keyword evidence="10 14" id="KW-0573">Peptidoglycan synthesis</keyword>
<proteinExistence type="inferred from homology"/>
<keyword evidence="7 14" id="KW-0547">Nucleotide-binding</keyword>
<feature type="domain" description="Mur ligase N-terminal catalytic" evidence="16">
    <location>
        <begin position="24"/>
        <end position="118"/>
    </location>
</feature>
<feature type="transmembrane region" description="Helical" evidence="15">
    <location>
        <begin position="21"/>
        <end position="44"/>
    </location>
</feature>
<evidence type="ECO:0000256" key="6">
    <source>
        <dbReference type="ARBA" id="ARBA00022618"/>
    </source>
</evidence>
<evidence type="ECO:0000313" key="19">
    <source>
        <dbReference type="EMBL" id="SUO97234.1"/>
    </source>
</evidence>
<dbReference type="PANTHER" id="PTHR43445">
    <property type="entry name" value="UDP-N-ACETYLMURAMATE--L-ALANINE LIGASE-RELATED"/>
    <property type="match status" value="1"/>
</dbReference>
<gene>
    <name evidence="14 19" type="primary">murC</name>
    <name evidence="19" type="ORF">NCTC13337_02289</name>
</gene>
<comment type="function">
    <text evidence="14">Cell wall formation.</text>
</comment>
<evidence type="ECO:0000256" key="5">
    <source>
        <dbReference type="ARBA" id="ARBA00022598"/>
    </source>
</evidence>
<evidence type="ECO:0000259" key="18">
    <source>
        <dbReference type="Pfam" id="PF08245"/>
    </source>
</evidence>
<dbReference type="GO" id="GO:0008763">
    <property type="term" value="F:UDP-N-acetylmuramate-L-alanine ligase activity"/>
    <property type="evidence" value="ECO:0007669"/>
    <property type="project" value="UniProtKB-UniRule"/>
</dbReference>
<dbReference type="InterPro" id="IPR050061">
    <property type="entry name" value="MurCDEF_pg_biosynth"/>
</dbReference>
<evidence type="ECO:0000259" key="16">
    <source>
        <dbReference type="Pfam" id="PF01225"/>
    </source>
</evidence>
<dbReference type="InterPro" id="IPR004101">
    <property type="entry name" value="Mur_ligase_C"/>
</dbReference>
<keyword evidence="15" id="KW-0472">Membrane</keyword>
<dbReference type="InterPro" id="IPR000713">
    <property type="entry name" value="Mur_ligase_N"/>
</dbReference>
<sequence length="477" mass="52291">MKAADIHFGRIERRQMRRVKNVFFVGIGGVGMSGIAEVLLNLGYEVSGSDMKSSAITQRLESKGAKIFIGHAAENVIDADVVVTSSAISRSNPEILQARELGIPVIRRAEMLAELMRFRFGIAIAGTHGKTTTTSLTASILTDAGLDPTFVIGGVLTSAGSNARLGEGQYLVAEADESDTSFWLLQPMISIVTNIDADHLENYEGSYETLKEGFVRFLHNLPFYGLAVMCIDDPGVQAIMPDVGRPVRTYGFSKEADVRAINVRQTGMQMHFDVIDDNTNQTFSVVLNMPGKHNVLNALAAIIVGEELGLDREAIIKGLSQFFGVGRRFTYHGRIKHAFGEADIFEDYGHHPSEIRAVLAAAKEGFTGRRVVPVFQPHRFTRTRDLLDDFAEVLSECDTLILTEVYSAGETPIVGADSRDLARAIRGHGRVDPVFIADKTRIIEHLKNNLLQENDVVIFLGAGDIGRLAKEMVEESK</sequence>
<keyword evidence="15" id="KW-1133">Transmembrane helix</keyword>
<dbReference type="OrthoDB" id="9804126at2"/>
<dbReference type="GO" id="GO:0005737">
    <property type="term" value="C:cytoplasm"/>
    <property type="evidence" value="ECO:0007669"/>
    <property type="project" value="UniProtKB-SubCell"/>
</dbReference>
<evidence type="ECO:0000256" key="1">
    <source>
        <dbReference type="ARBA" id="ARBA00004496"/>
    </source>
</evidence>
<dbReference type="AlphaFoldDB" id="A0A380MYD5"/>
<dbReference type="EMBL" id="UHIC01000001">
    <property type="protein sequence ID" value="SUO97234.1"/>
    <property type="molecule type" value="Genomic_DNA"/>
</dbReference>
<dbReference type="GO" id="GO:0008360">
    <property type="term" value="P:regulation of cell shape"/>
    <property type="evidence" value="ECO:0007669"/>
    <property type="project" value="UniProtKB-KW"/>
</dbReference>
<evidence type="ECO:0000256" key="7">
    <source>
        <dbReference type="ARBA" id="ARBA00022741"/>
    </source>
</evidence>
<dbReference type="SUPFAM" id="SSF51984">
    <property type="entry name" value="MurCD N-terminal domain"/>
    <property type="match status" value="1"/>
</dbReference>
<evidence type="ECO:0000256" key="9">
    <source>
        <dbReference type="ARBA" id="ARBA00022960"/>
    </source>
</evidence>
<dbReference type="Gene3D" id="3.40.1190.10">
    <property type="entry name" value="Mur-like, catalytic domain"/>
    <property type="match status" value="1"/>
</dbReference>
<dbReference type="GO" id="GO:0009252">
    <property type="term" value="P:peptidoglycan biosynthetic process"/>
    <property type="evidence" value="ECO:0007669"/>
    <property type="project" value="UniProtKB-UniRule"/>
</dbReference>
<keyword evidence="6 14" id="KW-0132">Cell division</keyword>
<feature type="domain" description="Mur ligase C-terminal" evidence="17">
    <location>
        <begin position="335"/>
        <end position="463"/>
    </location>
</feature>
<evidence type="ECO:0000256" key="11">
    <source>
        <dbReference type="ARBA" id="ARBA00023306"/>
    </source>
</evidence>
<evidence type="ECO:0000256" key="3">
    <source>
        <dbReference type="ARBA" id="ARBA00012211"/>
    </source>
</evidence>
<dbReference type="Gene3D" id="3.90.190.20">
    <property type="entry name" value="Mur ligase, C-terminal domain"/>
    <property type="match status" value="1"/>
</dbReference>
<protein>
    <recommendedName>
        <fullName evidence="3 14">UDP-N-acetylmuramate--L-alanine ligase</fullName>
        <ecNumber evidence="3 14">6.3.2.8</ecNumber>
    </recommendedName>
    <alternativeName>
        <fullName evidence="14">UDP-N-acetylmuramoyl-L-alanine synthetase</fullName>
    </alternativeName>
</protein>
<evidence type="ECO:0000259" key="17">
    <source>
        <dbReference type="Pfam" id="PF02875"/>
    </source>
</evidence>
<dbReference type="RefSeq" id="WP_072576950.1">
    <property type="nucleotide sequence ID" value="NZ_LWHB01000119.1"/>
</dbReference>
<keyword evidence="9 14" id="KW-0133">Cell shape</keyword>
<dbReference type="NCBIfam" id="TIGR01082">
    <property type="entry name" value="murC"/>
    <property type="match status" value="1"/>
</dbReference>
<comment type="pathway">
    <text evidence="2 14">Cell wall biogenesis; peptidoglycan biosynthesis.</text>
</comment>
<evidence type="ECO:0000256" key="15">
    <source>
        <dbReference type="SAM" id="Phobius"/>
    </source>
</evidence>
<evidence type="ECO:0000256" key="8">
    <source>
        <dbReference type="ARBA" id="ARBA00022840"/>
    </source>
</evidence>
<dbReference type="UniPathway" id="UPA00219"/>
<organism evidence="19 20">
    <name type="scientific">Suttonella ornithocola</name>
    <dbReference type="NCBI Taxonomy" id="279832"/>
    <lineage>
        <taxon>Bacteria</taxon>
        <taxon>Pseudomonadati</taxon>
        <taxon>Pseudomonadota</taxon>
        <taxon>Gammaproteobacteria</taxon>
        <taxon>Cardiobacteriales</taxon>
        <taxon>Cardiobacteriaceae</taxon>
        <taxon>Suttonella</taxon>
    </lineage>
</organism>
<dbReference type="EC" id="6.3.2.8" evidence="3 14"/>
<evidence type="ECO:0000256" key="10">
    <source>
        <dbReference type="ARBA" id="ARBA00022984"/>
    </source>
</evidence>
<keyword evidence="20" id="KW-1185">Reference proteome</keyword>
<accession>A0A380MYD5</accession>
<dbReference type="Gene3D" id="3.40.50.720">
    <property type="entry name" value="NAD(P)-binding Rossmann-like Domain"/>
    <property type="match status" value="1"/>
</dbReference>
<dbReference type="Proteomes" id="UP000254601">
    <property type="component" value="Unassembled WGS sequence"/>
</dbReference>
<dbReference type="InterPro" id="IPR036615">
    <property type="entry name" value="Mur_ligase_C_dom_sf"/>
</dbReference>
<evidence type="ECO:0000256" key="14">
    <source>
        <dbReference type="HAMAP-Rule" id="MF_00046"/>
    </source>
</evidence>
<feature type="binding site" evidence="14">
    <location>
        <begin position="126"/>
        <end position="132"/>
    </location>
    <ligand>
        <name>ATP</name>
        <dbReference type="ChEBI" id="CHEBI:30616"/>
    </ligand>
</feature>
<dbReference type="SUPFAM" id="SSF53244">
    <property type="entry name" value="MurD-like peptide ligases, peptide-binding domain"/>
    <property type="match status" value="1"/>
</dbReference>
<dbReference type="Pfam" id="PF02875">
    <property type="entry name" value="Mur_ligase_C"/>
    <property type="match status" value="1"/>
</dbReference>
<dbReference type="Pfam" id="PF01225">
    <property type="entry name" value="Mur_ligase"/>
    <property type="match status" value="1"/>
</dbReference>
<keyword evidence="8 14" id="KW-0067">ATP-binding</keyword>
<dbReference type="PANTHER" id="PTHR43445:SF3">
    <property type="entry name" value="UDP-N-ACETYLMURAMATE--L-ALANINE LIGASE"/>
    <property type="match status" value="1"/>
</dbReference>
<feature type="domain" description="Mur ligase central" evidence="18">
    <location>
        <begin position="124"/>
        <end position="304"/>
    </location>
</feature>
<dbReference type="HAMAP" id="MF_00046">
    <property type="entry name" value="MurC"/>
    <property type="match status" value="1"/>
</dbReference>
<dbReference type="InterPro" id="IPR005758">
    <property type="entry name" value="UDP-N-AcMur_Ala_ligase_MurC"/>
</dbReference>
<dbReference type="FunFam" id="3.40.1190.10:FF:000001">
    <property type="entry name" value="UDP-N-acetylmuramate--L-alanine ligase"/>
    <property type="match status" value="1"/>
</dbReference>
<evidence type="ECO:0000313" key="20">
    <source>
        <dbReference type="Proteomes" id="UP000254601"/>
    </source>
</evidence>
<comment type="similarity">
    <text evidence="14">Belongs to the MurCDEF family.</text>
</comment>
<evidence type="ECO:0000256" key="4">
    <source>
        <dbReference type="ARBA" id="ARBA00022490"/>
    </source>
</evidence>
<name>A0A380MYD5_9GAMM</name>
<keyword evidence="12 14" id="KW-0961">Cell wall biogenesis/degradation</keyword>
<dbReference type="GO" id="GO:0051301">
    <property type="term" value="P:cell division"/>
    <property type="evidence" value="ECO:0007669"/>
    <property type="project" value="UniProtKB-KW"/>
</dbReference>
<comment type="subcellular location">
    <subcellularLocation>
        <location evidence="1 14">Cytoplasm</location>
    </subcellularLocation>
</comment>
<evidence type="ECO:0000256" key="13">
    <source>
        <dbReference type="ARBA" id="ARBA00047833"/>
    </source>
</evidence>
<keyword evidence="5 14" id="KW-0436">Ligase</keyword>
<reference evidence="19 20" key="1">
    <citation type="submission" date="2018-06" db="EMBL/GenBank/DDBJ databases">
        <authorList>
            <consortium name="Pathogen Informatics"/>
            <person name="Doyle S."/>
        </authorList>
    </citation>
    <scope>NUCLEOTIDE SEQUENCE [LARGE SCALE GENOMIC DNA]</scope>
    <source>
        <strain evidence="19 20">NCTC13337</strain>
    </source>
</reference>
<dbReference type="InterPro" id="IPR036565">
    <property type="entry name" value="Mur-like_cat_sf"/>
</dbReference>
<dbReference type="Pfam" id="PF08245">
    <property type="entry name" value="Mur_ligase_M"/>
    <property type="match status" value="1"/>
</dbReference>
<keyword evidence="11 14" id="KW-0131">Cell cycle</keyword>
<comment type="catalytic activity">
    <reaction evidence="13 14">
        <text>UDP-N-acetyl-alpha-D-muramate + L-alanine + ATP = UDP-N-acetyl-alpha-D-muramoyl-L-alanine + ADP + phosphate + H(+)</text>
        <dbReference type="Rhea" id="RHEA:23372"/>
        <dbReference type="ChEBI" id="CHEBI:15378"/>
        <dbReference type="ChEBI" id="CHEBI:30616"/>
        <dbReference type="ChEBI" id="CHEBI:43474"/>
        <dbReference type="ChEBI" id="CHEBI:57972"/>
        <dbReference type="ChEBI" id="CHEBI:70757"/>
        <dbReference type="ChEBI" id="CHEBI:83898"/>
        <dbReference type="ChEBI" id="CHEBI:456216"/>
        <dbReference type="EC" id="6.3.2.8"/>
    </reaction>
</comment>
<dbReference type="SUPFAM" id="SSF53623">
    <property type="entry name" value="MurD-like peptide ligases, catalytic domain"/>
    <property type="match status" value="1"/>
</dbReference>
<evidence type="ECO:0000256" key="2">
    <source>
        <dbReference type="ARBA" id="ARBA00004752"/>
    </source>
</evidence>
<dbReference type="GO" id="GO:0005524">
    <property type="term" value="F:ATP binding"/>
    <property type="evidence" value="ECO:0007669"/>
    <property type="project" value="UniProtKB-UniRule"/>
</dbReference>